<evidence type="ECO:0000313" key="7">
    <source>
        <dbReference type="WBParaSite" id="HNAJ_0000730001-mRNA-1"/>
    </source>
</evidence>
<keyword evidence="3" id="KW-0812">Transmembrane</keyword>
<dbReference type="SUPFAM" id="SSF118215">
    <property type="entry name" value="Proton glutamate symport protein"/>
    <property type="match status" value="1"/>
</dbReference>
<sequence length="98" mass="10707">LTCALVIAIPHIPSSSIVLIYTILASVGAPVEQVSLLYATEWLLDRIRSGMSCVSTFYCVCFTDYVTRGKGEDEAYSNSDFDDVMSELSQAKSLKNST</sequence>
<comment type="similarity">
    <text evidence="6">Belongs to the dicarboxylate/amino acid:cation symporter (DAACS) (TC 2.A.23) family.</text>
</comment>
<keyword evidence="2 6" id="KW-0813">Transport</keyword>
<evidence type="ECO:0000256" key="1">
    <source>
        <dbReference type="ARBA" id="ARBA00004141"/>
    </source>
</evidence>
<dbReference type="GO" id="GO:0015293">
    <property type="term" value="F:symporter activity"/>
    <property type="evidence" value="ECO:0007669"/>
    <property type="project" value="UniProtKB-UniRule"/>
</dbReference>
<dbReference type="Gene3D" id="1.10.3860.10">
    <property type="entry name" value="Sodium:dicarboxylate symporter"/>
    <property type="match status" value="1"/>
</dbReference>
<proteinExistence type="inferred from homology"/>
<organism evidence="7">
    <name type="scientific">Rodentolepis nana</name>
    <name type="common">Dwarf tapeworm</name>
    <name type="synonym">Hymenolepis nana</name>
    <dbReference type="NCBI Taxonomy" id="102285"/>
    <lineage>
        <taxon>Eukaryota</taxon>
        <taxon>Metazoa</taxon>
        <taxon>Spiralia</taxon>
        <taxon>Lophotrochozoa</taxon>
        <taxon>Platyhelminthes</taxon>
        <taxon>Cestoda</taxon>
        <taxon>Eucestoda</taxon>
        <taxon>Cyclophyllidea</taxon>
        <taxon>Hymenolepididae</taxon>
        <taxon>Rodentolepis</taxon>
    </lineage>
</organism>
<reference evidence="7" key="1">
    <citation type="submission" date="2017-02" db="UniProtKB">
        <authorList>
            <consortium name="WormBaseParasite"/>
        </authorList>
    </citation>
    <scope>IDENTIFICATION</scope>
</reference>
<evidence type="ECO:0000256" key="2">
    <source>
        <dbReference type="ARBA" id="ARBA00022448"/>
    </source>
</evidence>
<evidence type="ECO:0000256" key="6">
    <source>
        <dbReference type="RuleBase" id="RU361216"/>
    </source>
</evidence>
<accession>A0A0R3TJM6</accession>
<evidence type="ECO:0000256" key="5">
    <source>
        <dbReference type="ARBA" id="ARBA00023136"/>
    </source>
</evidence>
<dbReference type="WBParaSite" id="HNAJ_0000730001-mRNA-1">
    <property type="protein sequence ID" value="HNAJ_0000730001-mRNA-1"/>
    <property type="gene ID" value="HNAJ_0000730001"/>
</dbReference>
<evidence type="ECO:0000256" key="4">
    <source>
        <dbReference type="ARBA" id="ARBA00022989"/>
    </source>
</evidence>
<dbReference type="STRING" id="102285.A0A0R3TJM6"/>
<dbReference type="InterPro" id="IPR001991">
    <property type="entry name" value="Na-dicarboxylate_symporter"/>
</dbReference>
<evidence type="ECO:0000256" key="3">
    <source>
        <dbReference type="ARBA" id="ARBA00022692"/>
    </source>
</evidence>
<keyword evidence="4" id="KW-1133">Transmembrane helix</keyword>
<name>A0A0R3TJM6_RODNA</name>
<keyword evidence="5" id="KW-0472">Membrane</keyword>
<comment type="subcellular location">
    <subcellularLocation>
        <location evidence="1 6">Membrane</location>
        <topology evidence="1 6">Multi-pass membrane protein</topology>
    </subcellularLocation>
</comment>
<dbReference type="GO" id="GO:0016020">
    <property type="term" value="C:membrane"/>
    <property type="evidence" value="ECO:0007669"/>
    <property type="project" value="UniProtKB-SubCell"/>
</dbReference>
<dbReference type="AlphaFoldDB" id="A0A0R3TJM6"/>
<keyword evidence="6" id="KW-0769">Symport</keyword>
<dbReference type="Pfam" id="PF00375">
    <property type="entry name" value="SDF"/>
    <property type="match status" value="1"/>
</dbReference>
<dbReference type="InterPro" id="IPR036458">
    <property type="entry name" value="Na:dicarbo_symporter_sf"/>
</dbReference>
<protein>
    <recommendedName>
        <fullName evidence="6">Amino acid transporter</fullName>
    </recommendedName>
</protein>